<feature type="domain" description="DUF218" evidence="1">
    <location>
        <begin position="77"/>
        <end position="226"/>
    </location>
</feature>
<dbReference type="GO" id="GO:0005886">
    <property type="term" value="C:plasma membrane"/>
    <property type="evidence" value="ECO:0007669"/>
    <property type="project" value="TreeGrafter"/>
</dbReference>
<dbReference type="InterPro" id="IPR051599">
    <property type="entry name" value="Cell_Envelope_Assoc"/>
</dbReference>
<dbReference type="InterPro" id="IPR014729">
    <property type="entry name" value="Rossmann-like_a/b/a_fold"/>
</dbReference>
<reference evidence="2 3" key="1">
    <citation type="journal article" date="2016" name="Nat. Commun.">
        <title>Thousands of microbial genomes shed light on interconnected biogeochemical processes in an aquifer system.</title>
        <authorList>
            <person name="Anantharaman K."/>
            <person name="Brown C.T."/>
            <person name="Hug L.A."/>
            <person name="Sharon I."/>
            <person name="Castelle C.J."/>
            <person name="Probst A.J."/>
            <person name="Thomas B.C."/>
            <person name="Singh A."/>
            <person name="Wilkins M.J."/>
            <person name="Karaoz U."/>
            <person name="Brodie E.L."/>
            <person name="Williams K.H."/>
            <person name="Hubbard S.S."/>
            <person name="Banfield J.F."/>
        </authorList>
    </citation>
    <scope>NUCLEOTIDE SEQUENCE [LARGE SCALE GENOMIC DNA]</scope>
</reference>
<dbReference type="STRING" id="1817814.A2V81_00895"/>
<gene>
    <name evidence="2" type="ORF">A2V81_00895</name>
</gene>
<dbReference type="Gene3D" id="3.40.50.620">
    <property type="entry name" value="HUPs"/>
    <property type="match status" value="1"/>
</dbReference>
<dbReference type="EMBL" id="MEWR01000028">
    <property type="protein sequence ID" value="OGC81349.1"/>
    <property type="molecule type" value="Genomic_DNA"/>
</dbReference>
<proteinExistence type="predicted"/>
<accession>A0A1F4XIC0</accession>
<dbReference type="PANTHER" id="PTHR30336">
    <property type="entry name" value="INNER MEMBRANE PROTEIN, PROBABLE PERMEASE"/>
    <property type="match status" value="1"/>
</dbReference>
<dbReference type="AlphaFoldDB" id="A0A1F4XIC0"/>
<evidence type="ECO:0000259" key="1">
    <source>
        <dbReference type="Pfam" id="PF02698"/>
    </source>
</evidence>
<dbReference type="Proteomes" id="UP000177614">
    <property type="component" value="Unassembled WGS sequence"/>
</dbReference>
<dbReference type="InterPro" id="IPR003848">
    <property type="entry name" value="DUF218"/>
</dbReference>
<dbReference type="Pfam" id="PF02698">
    <property type="entry name" value="DUF218"/>
    <property type="match status" value="1"/>
</dbReference>
<name>A0A1F4XIC0_9BACT</name>
<dbReference type="CDD" id="cd06259">
    <property type="entry name" value="YdcF-like"/>
    <property type="match status" value="1"/>
</dbReference>
<comment type="caution">
    <text evidence="2">The sequence shown here is derived from an EMBL/GenBank/DDBJ whole genome shotgun (WGS) entry which is preliminary data.</text>
</comment>
<protein>
    <recommendedName>
        <fullName evidence="1">DUF218 domain-containing protein</fullName>
    </recommendedName>
</protein>
<evidence type="ECO:0000313" key="3">
    <source>
        <dbReference type="Proteomes" id="UP000177614"/>
    </source>
</evidence>
<evidence type="ECO:0000313" key="2">
    <source>
        <dbReference type="EMBL" id="OGC81349.1"/>
    </source>
</evidence>
<sequence>MEDIRFEYLNEFLQAMGFDEDPYSMIRVDQMDSAALEHLVEDVFSDLKQTILNANVSQKLYQLWDYLGEEDTMESADLIFVFGGAGVARAHQATRLFKLGLAPKILFTGKHASFMKGIELSEAETAAEYAMEQGVSEEGIILEMESENTPENVINGLRILKAIDFLPKKIILVTNQHHMRRSYYSFKAALDFPVKLIRQPCVPEKFNRETFFKDKDGFTYVVYEYLKMYGARLMKHF</sequence>
<dbReference type="PANTHER" id="PTHR30336:SF20">
    <property type="entry name" value="DUF218 DOMAIN-CONTAINING PROTEIN"/>
    <property type="match status" value="1"/>
</dbReference>
<organism evidence="2 3">
    <name type="scientific">Candidatus Abawacabacteria bacterium RBG_16_42_10</name>
    <dbReference type="NCBI Taxonomy" id="1817814"/>
    <lineage>
        <taxon>Bacteria</taxon>
        <taxon>Candidatus Abawacaibacteriota</taxon>
    </lineage>
</organism>